<evidence type="ECO:0000256" key="1">
    <source>
        <dbReference type="ARBA" id="ARBA00022448"/>
    </source>
</evidence>
<comment type="caution">
    <text evidence="16">The sequence shown here is derived from an EMBL/GenBank/DDBJ whole genome shotgun (WGS) entry which is preliminary data.</text>
</comment>
<comment type="subcellular location">
    <subcellularLocation>
        <location evidence="12">Cell membrane</location>
        <topology evidence="12">Single-pass membrane protein</topology>
    </subcellularLocation>
    <subcellularLocation>
        <location evidence="11">Endomembrane system</location>
        <topology evidence="11">Single-pass membrane protein</topology>
    </subcellularLocation>
</comment>
<evidence type="ECO:0000256" key="4">
    <source>
        <dbReference type="ARBA" id="ARBA00022781"/>
    </source>
</evidence>
<evidence type="ECO:0000256" key="15">
    <source>
        <dbReference type="SAM" id="SignalP"/>
    </source>
</evidence>
<dbReference type="GO" id="GO:0045259">
    <property type="term" value="C:proton-transporting ATP synthase complex"/>
    <property type="evidence" value="ECO:0007669"/>
    <property type="project" value="UniProtKB-KW"/>
</dbReference>
<dbReference type="CDD" id="cd06503">
    <property type="entry name" value="ATP-synt_Fo_b"/>
    <property type="match status" value="1"/>
</dbReference>
<dbReference type="GO" id="GO:0005886">
    <property type="term" value="C:plasma membrane"/>
    <property type="evidence" value="ECO:0007669"/>
    <property type="project" value="UniProtKB-SubCell"/>
</dbReference>
<keyword evidence="7 12" id="KW-0472">Membrane</keyword>
<comment type="similarity">
    <text evidence="12 13">Belongs to the ATPase B chain family.</text>
</comment>
<evidence type="ECO:0000256" key="8">
    <source>
        <dbReference type="ARBA" id="ARBA00023310"/>
    </source>
</evidence>
<comment type="subunit">
    <text evidence="12">F-type ATPases have 2 components, F(1) - the catalytic core - and F(0) - the membrane proton channel. F(1) has five subunits: alpha(3), beta(3), gamma(1), delta(1), epsilon(1). F(0) has three main subunits: a(1), b(2) and c(10-14). The alpha and beta chains form an alternating ring which encloses part of the gamma chain. F(1) is attached to F(0) by a central stalk formed by the gamma and epsilon chains, while a peripheral stalk is formed by the delta and b chains.</text>
</comment>
<keyword evidence="16" id="KW-0378">Hydrolase</keyword>
<dbReference type="Proteomes" id="UP000052237">
    <property type="component" value="Unassembled WGS sequence"/>
</dbReference>
<evidence type="ECO:0000256" key="5">
    <source>
        <dbReference type="ARBA" id="ARBA00022989"/>
    </source>
</evidence>
<keyword evidence="8 12" id="KW-0066">ATP synthesis</keyword>
<feature type="chain" id="PRO_5009799819" description="ATP synthase subunit b" evidence="15">
    <location>
        <begin position="24"/>
        <end position="172"/>
    </location>
</feature>
<evidence type="ECO:0000256" key="7">
    <source>
        <dbReference type="ARBA" id="ARBA00023136"/>
    </source>
</evidence>
<dbReference type="EMBL" id="FAVB01000002">
    <property type="protein sequence ID" value="CUU77305.1"/>
    <property type="molecule type" value="Genomic_DNA"/>
</dbReference>
<feature type="transmembrane region" description="Helical" evidence="12">
    <location>
        <begin position="29"/>
        <end position="48"/>
    </location>
</feature>
<dbReference type="GO" id="GO:0012505">
    <property type="term" value="C:endomembrane system"/>
    <property type="evidence" value="ECO:0007669"/>
    <property type="project" value="UniProtKB-SubCell"/>
</dbReference>
<keyword evidence="4 12" id="KW-0375">Hydrogen ion transport</keyword>
<keyword evidence="17" id="KW-1185">Reference proteome</keyword>
<name>A0A0S4RUP8_CAMHY</name>
<evidence type="ECO:0000256" key="10">
    <source>
        <dbReference type="ARBA" id="ARBA00025614"/>
    </source>
</evidence>
<reference evidence="16 17" key="1">
    <citation type="submission" date="2015-11" db="EMBL/GenBank/DDBJ databases">
        <authorList>
            <consortium name="Pathogen Informatics"/>
        </authorList>
    </citation>
    <scope>NUCLEOTIDE SEQUENCE [LARGE SCALE GENOMIC DNA]</scope>
    <source>
        <strain evidence="16 17">006A-0059</strain>
    </source>
</reference>
<keyword evidence="1 12" id="KW-0813">Transport</keyword>
<proteinExistence type="inferred from homology"/>
<sequence length="172" mass="19605">MKLRYISLLLIPVFAFASSDAVAQHDYDIVARTINFLIFAGILYYLIAEPVKNAYKGRINSIAARLEAIQDKLRESKAKKDEAIKAVEQAKENAKELVKTAKREVELLVCKVEADTQNELAYLEKSHEEQKAFEERKIIRTVVSEVLDELFTSDTLKVDQNEFVNLVLKKVS</sequence>
<accession>A0A0S4RUP8</accession>
<gene>
    <name evidence="12" type="primary">atpF</name>
    <name evidence="16" type="ORF">ERS686654_00847</name>
</gene>
<protein>
    <recommendedName>
        <fullName evidence="12">ATP synthase subunit b</fullName>
    </recommendedName>
    <alternativeName>
        <fullName evidence="12">ATP synthase F(0) sector subunit b</fullName>
    </alternativeName>
    <alternativeName>
        <fullName evidence="12">ATPase subunit I</fullName>
    </alternativeName>
    <alternativeName>
        <fullName evidence="12">F-type ATPase subunit b</fullName>
        <shortName evidence="12">F-ATPase subunit b</shortName>
    </alternativeName>
</protein>
<evidence type="ECO:0000313" key="17">
    <source>
        <dbReference type="Proteomes" id="UP000052237"/>
    </source>
</evidence>
<evidence type="ECO:0000256" key="9">
    <source>
        <dbReference type="ARBA" id="ARBA00025198"/>
    </source>
</evidence>
<comment type="function">
    <text evidence="10">Component of the F(0) channel, it forms part of the peripheral stalk, linking F(1) to F(0). The b'-subunit is a diverged and duplicated form of b found in plants and photosynthetic bacteria.</text>
</comment>
<evidence type="ECO:0000256" key="3">
    <source>
        <dbReference type="ARBA" id="ARBA00022692"/>
    </source>
</evidence>
<keyword evidence="6 12" id="KW-0406">Ion transport</keyword>
<keyword evidence="12" id="KW-1003">Cell membrane</keyword>
<dbReference type="InterPro" id="IPR002146">
    <property type="entry name" value="ATP_synth_b/b'su_bac/chlpt"/>
</dbReference>
<dbReference type="NCBIfam" id="NF006292">
    <property type="entry name" value="PRK08475.1"/>
    <property type="match status" value="1"/>
</dbReference>
<comment type="function">
    <text evidence="9 12">F(1)F(0) ATP synthase produces ATP from ADP in the presence of a proton or sodium gradient. F-type ATPases consist of two structural domains, F(1) containing the extramembraneous catalytic core and F(0) containing the membrane proton channel, linked together by a central stalk and a peripheral stalk. During catalysis, ATP synthesis in the catalytic domain of F(1) is coupled via a rotary mechanism of the central stalk subunits to proton translocation.</text>
</comment>
<keyword evidence="5 12" id="KW-1133">Transmembrane helix</keyword>
<feature type="coiled-coil region" evidence="14">
    <location>
        <begin position="59"/>
        <end position="111"/>
    </location>
</feature>
<evidence type="ECO:0000256" key="14">
    <source>
        <dbReference type="SAM" id="Coils"/>
    </source>
</evidence>
<evidence type="ECO:0000256" key="2">
    <source>
        <dbReference type="ARBA" id="ARBA00022547"/>
    </source>
</evidence>
<dbReference type="GO" id="GO:0046933">
    <property type="term" value="F:proton-transporting ATP synthase activity, rotational mechanism"/>
    <property type="evidence" value="ECO:0007669"/>
    <property type="project" value="UniProtKB-UniRule"/>
</dbReference>
<dbReference type="RefSeq" id="WP_059429257.1">
    <property type="nucleotide sequence ID" value="NZ_FAUZ01000001.1"/>
</dbReference>
<feature type="signal peptide" evidence="15">
    <location>
        <begin position="1"/>
        <end position="23"/>
    </location>
</feature>
<dbReference type="Pfam" id="PF00430">
    <property type="entry name" value="ATP-synt_B"/>
    <property type="match status" value="1"/>
</dbReference>
<dbReference type="AlphaFoldDB" id="A0A0S4RUP8"/>
<keyword evidence="2 12" id="KW-0138">CF(0)</keyword>
<keyword evidence="15" id="KW-0732">Signal</keyword>
<dbReference type="GO" id="GO:0016787">
    <property type="term" value="F:hydrolase activity"/>
    <property type="evidence" value="ECO:0007669"/>
    <property type="project" value="UniProtKB-KW"/>
</dbReference>
<keyword evidence="14" id="KW-0175">Coiled coil</keyword>
<evidence type="ECO:0000256" key="12">
    <source>
        <dbReference type="HAMAP-Rule" id="MF_01398"/>
    </source>
</evidence>
<evidence type="ECO:0000313" key="16">
    <source>
        <dbReference type="EMBL" id="CUU77305.1"/>
    </source>
</evidence>
<dbReference type="HAMAP" id="MF_01398">
    <property type="entry name" value="ATP_synth_b_bprime"/>
    <property type="match status" value="1"/>
</dbReference>
<evidence type="ECO:0000256" key="13">
    <source>
        <dbReference type="RuleBase" id="RU003848"/>
    </source>
</evidence>
<evidence type="ECO:0000256" key="11">
    <source>
        <dbReference type="ARBA" id="ARBA00037847"/>
    </source>
</evidence>
<organism evidence="16 17">
    <name type="scientific">Campylobacter hyointestinalis subsp. hyointestinalis</name>
    <dbReference type="NCBI Taxonomy" id="91352"/>
    <lineage>
        <taxon>Bacteria</taxon>
        <taxon>Pseudomonadati</taxon>
        <taxon>Campylobacterota</taxon>
        <taxon>Epsilonproteobacteria</taxon>
        <taxon>Campylobacterales</taxon>
        <taxon>Campylobacteraceae</taxon>
        <taxon>Campylobacter</taxon>
    </lineage>
</organism>
<keyword evidence="3 12" id="KW-0812">Transmembrane</keyword>
<evidence type="ECO:0000256" key="6">
    <source>
        <dbReference type="ARBA" id="ARBA00023065"/>
    </source>
</evidence>